<sequence>MYLFAIECVTIPELAGPLGNGIKYTISKLVCTREAGMAEQGGLQRPPSGVPSEPAPDRPYIPLKDAARLLHLDRRTLQASLLEGRVQGWARPGPRRLRWFVYEDQVSTGARSDASGEVARLRSEVAELRAELAQVSQTLGSVADLRAQVVTLTETNLLLLGAQEELGTVASAMDRAVQNYREALGLFMTPGHPGALTAPTPPLSRG</sequence>
<accession>A0A7Z7IQX2</accession>
<gene>
    <name evidence="2" type="ORF">MSIMFB_04432</name>
</gene>
<organism evidence="2 3">
    <name type="scientific">Mycobacterium simulans</name>
    <dbReference type="NCBI Taxonomy" id="627089"/>
    <lineage>
        <taxon>Bacteria</taxon>
        <taxon>Bacillati</taxon>
        <taxon>Actinomycetota</taxon>
        <taxon>Actinomycetes</taxon>
        <taxon>Mycobacteriales</taxon>
        <taxon>Mycobacteriaceae</taxon>
        <taxon>Mycobacterium</taxon>
    </lineage>
</organism>
<evidence type="ECO:0000256" key="1">
    <source>
        <dbReference type="SAM" id="Coils"/>
    </source>
</evidence>
<evidence type="ECO:0000313" key="2">
    <source>
        <dbReference type="EMBL" id="SOJ56954.1"/>
    </source>
</evidence>
<protein>
    <submittedName>
        <fullName evidence="2">Uncharacterized protein</fullName>
    </submittedName>
</protein>
<reference evidence="2 3" key="1">
    <citation type="submission" date="2017-10" db="EMBL/GenBank/DDBJ databases">
        <authorList>
            <consortium name="Urmite Genomes"/>
        </authorList>
    </citation>
    <scope>NUCLEOTIDE SEQUENCE [LARGE SCALE GENOMIC DNA]</scope>
    <source>
        <strain evidence="2 3">FB-527</strain>
    </source>
</reference>
<evidence type="ECO:0000313" key="3">
    <source>
        <dbReference type="Proteomes" id="UP000554965"/>
    </source>
</evidence>
<keyword evidence="1" id="KW-0175">Coiled coil</keyword>
<proteinExistence type="predicted"/>
<keyword evidence="3" id="KW-1185">Reference proteome</keyword>
<dbReference type="AlphaFoldDB" id="A0A7Z7IQX2"/>
<name>A0A7Z7IQX2_9MYCO</name>
<dbReference type="EMBL" id="OCTY01000002">
    <property type="protein sequence ID" value="SOJ56954.1"/>
    <property type="molecule type" value="Genomic_DNA"/>
</dbReference>
<comment type="caution">
    <text evidence="2">The sequence shown here is derived from an EMBL/GenBank/DDBJ whole genome shotgun (WGS) entry which is preliminary data.</text>
</comment>
<dbReference type="Proteomes" id="UP000554965">
    <property type="component" value="Unassembled WGS sequence"/>
</dbReference>
<feature type="coiled-coil region" evidence="1">
    <location>
        <begin position="111"/>
        <end position="138"/>
    </location>
</feature>